<comment type="subcellular location">
    <subcellularLocation>
        <location evidence="1">Cell outer membrane</location>
    </subcellularLocation>
</comment>
<reference evidence="8 9" key="1">
    <citation type="submission" date="2021-03" db="EMBL/GenBank/DDBJ databases">
        <title>Complete genome of Polaribacter_sp.G4M1.</title>
        <authorList>
            <person name="Jeong S.W."/>
            <person name="Bae J.W."/>
        </authorList>
    </citation>
    <scope>NUCLEOTIDE SEQUENCE [LARGE SCALE GENOMIC DNA]</scope>
    <source>
        <strain evidence="8 9">G4M1</strain>
    </source>
</reference>
<proteinExistence type="inferred from homology"/>
<dbReference type="Pfam" id="PF14322">
    <property type="entry name" value="SusD-like_3"/>
    <property type="match status" value="1"/>
</dbReference>
<evidence type="ECO:0000259" key="7">
    <source>
        <dbReference type="Pfam" id="PF14322"/>
    </source>
</evidence>
<gene>
    <name evidence="8" type="ORF">JL193_15120</name>
</gene>
<keyword evidence="9" id="KW-1185">Reference proteome</keyword>
<keyword evidence="3" id="KW-0732">Signal</keyword>
<evidence type="ECO:0000259" key="6">
    <source>
        <dbReference type="Pfam" id="PF07980"/>
    </source>
</evidence>
<evidence type="ECO:0000313" key="8">
    <source>
        <dbReference type="EMBL" id="QTD37403.1"/>
    </source>
</evidence>
<name>A0ABX7SVA0_9FLAO</name>
<dbReference type="PROSITE" id="PS51257">
    <property type="entry name" value="PROKAR_LIPOPROTEIN"/>
    <property type="match status" value="1"/>
</dbReference>
<evidence type="ECO:0000256" key="2">
    <source>
        <dbReference type="ARBA" id="ARBA00006275"/>
    </source>
</evidence>
<keyword evidence="5" id="KW-0998">Cell outer membrane</keyword>
<evidence type="ECO:0000256" key="4">
    <source>
        <dbReference type="ARBA" id="ARBA00023136"/>
    </source>
</evidence>
<protein>
    <submittedName>
        <fullName evidence="8">RagB/SusD family nutrient uptake outer membrane protein</fullName>
    </submittedName>
</protein>
<dbReference type="InterPro" id="IPR011990">
    <property type="entry name" value="TPR-like_helical_dom_sf"/>
</dbReference>
<dbReference type="RefSeq" id="WP_207971574.1">
    <property type="nucleotide sequence ID" value="NZ_CP071795.1"/>
</dbReference>
<feature type="domain" description="RagB/SusD" evidence="6">
    <location>
        <begin position="243"/>
        <end position="504"/>
    </location>
</feature>
<evidence type="ECO:0000256" key="3">
    <source>
        <dbReference type="ARBA" id="ARBA00022729"/>
    </source>
</evidence>
<dbReference type="Pfam" id="PF07980">
    <property type="entry name" value="SusD_RagB"/>
    <property type="match status" value="1"/>
</dbReference>
<sequence length="507" mass="57457">MKNYKFTLLLIFGLIASSCDLEEEPPFLANENVYSTASTATSALIGMYQSLITYDYYGNEFMNLTCLNSGFGVTKRGGQRNTNIHNTTTASLKPTSSTRQVELAWSSMYRTIGLANDAIKSAKVVENPVTQDDKVINDVIGQAYFLRAFNYFNLVRMWGEVPLRISPATKETIHLAKSPIKDVYAQIINDVKMAQSLMNSSIGDFAVKPYAADMLLAKVYMQLATAPATHQEAGLNYWDLAYKEAIKVYGAYSLYPSYAGLFEVSNGNNTSESIFELQSSEGASSDHIRAFTPSNFSTSQNFGWLQVNSEVYDLHATTYPNDPRIESTYLSEFINVRNGKPFKLYPVVPRSNNFLRSFPYFFKLGTKNPENVSTLHNKNFKIYRYADLLLMLAEISNELQNGEELGYVSEVLARVGLTPQAEYSGGKDSFRKAIMKEYQFELLFEGQDWFTNRRRGYTYFLENVINYHNNHPNFNPRVDVKLETDEATVMYLPIPQIEITTNQLISE</sequence>
<accession>A0ABX7SVA0</accession>
<dbReference type="SUPFAM" id="SSF48452">
    <property type="entry name" value="TPR-like"/>
    <property type="match status" value="1"/>
</dbReference>
<dbReference type="InterPro" id="IPR012944">
    <property type="entry name" value="SusD_RagB_dom"/>
</dbReference>
<dbReference type="Proteomes" id="UP000663935">
    <property type="component" value="Chromosome"/>
</dbReference>
<evidence type="ECO:0000313" key="9">
    <source>
        <dbReference type="Proteomes" id="UP000663935"/>
    </source>
</evidence>
<comment type="similarity">
    <text evidence="2">Belongs to the SusD family.</text>
</comment>
<evidence type="ECO:0000256" key="5">
    <source>
        <dbReference type="ARBA" id="ARBA00023237"/>
    </source>
</evidence>
<dbReference type="Gene3D" id="1.25.40.390">
    <property type="match status" value="1"/>
</dbReference>
<keyword evidence="4" id="KW-0472">Membrane</keyword>
<dbReference type="InterPro" id="IPR033985">
    <property type="entry name" value="SusD-like_N"/>
</dbReference>
<organism evidence="8 9">
    <name type="scientific">Polaribacter batillariae</name>
    <dbReference type="NCBI Taxonomy" id="2808900"/>
    <lineage>
        <taxon>Bacteria</taxon>
        <taxon>Pseudomonadati</taxon>
        <taxon>Bacteroidota</taxon>
        <taxon>Flavobacteriia</taxon>
        <taxon>Flavobacteriales</taxon>
        <taxon>Flavobacteriaceae</taxon>
    </lineage>
</organism>
<feature type="domain" description="SusD-like N-terminal" evidence="7">
    <location>
        <begin position="93"/>
        <end position="220"/>
    </location>
</feature>
<evidence type="ECO:0000256" key="1">
    <source>
        <dbReference type="ARBA" id="ARBA00004442"/>
    </source>
</evidence>
<dbReference type="EMBL" id="CP071795">
    <property type="protein sequence ID" value="QTD37403.1"/>
    <property type="molecule type" value="Genomic_DNA"/>
</dbReference>